<evidence type="ECO:0000313" key="2">
    <source>
        <dbReference type="Proteomes" id="UP001148629"/>
    </source>
</evidence>
<dbReference type="EMBL" id="JANRMS010001334">
    <property type="protein sequence ID" value="KAJ3529052.1"/>
    <property type="molecule type" value="Genomic_DNA"/>
</dbReference>
<keyword evidence="2" id="KW-1185">Reference proteome</keyword>
<proteinExistence type="predicted"/>
<comment type="caution">
    <text evidence="1">The sequence shown here is derived from an EMBL/GenBank/DDBJ whole genome shotgun (WGS) entry which is preliminary data.</text>
</comment>
<dbReference type="Proteomes" id="UP001148629">
    <property type="component" value="Unassembled WGS sequence"/>
</dbReference>
<reference evidence="1" key="1">
    <citation type="submission" date="2022-08" db="EMBL/GenBank/DDBJ databases">
        <title>Genome Sequence of Fusarium decemcellulare.</title>
        <authorList>
            <person name="Buettner E."/>
        </authorList>
    </citation>
    <scope>NUCLEOTIDE SEQUENCE</scope>
    <source>
        <strain evidence="1">Babe19</strain>
    </source>
</reference>
<gene>
    <name evidence="1" type="ORF">NM208_g9931</name>
</gene>
<sequence>MATQDERSISAPLNASIKTGEYRALYQLYLEYCNAHNFEAMKSFYTSPLSVNDESWSPDKVTAQFQPIITAFPDWHWEMRNLTIEGDYLSLHFRVTGTHLGDFQGIKATGRRVAATQFTLYHVVDGKFAEVWDLTDIQSIIEQIS</sequence>
<name>A0ACC1RZS2_9HYPO</name>
<protein>
    <submittedName>
        <fullName evidence="1">Uncharacterized protein</fullName>
    </submittedName>
</protein>
<accession>A0ACC1RZS2</accession>
<evidence type="ECO:0000313" key="1">
    <source>
        <dbReference type="EMBL" id="KAJ3529052.1"/>
    </source>
</evidence>
<organism evidence="1 2">
    <name type="scientific">Fusarium decemcellulare</name>
    <dbReference type="NCBI Taxonomy" id="57161"/>
    <lineage>
        <taxon>Eukaryota</taxon>
        <taxon>Fungi</taxon>
        <taxon>Dikarya</taxon>
        <taxon>Ascomycota</taxon>
        <taxon>Pezizomycotina</taxon>
        <taxon>Sordariomycetes</taxon>
        <taxon>Hypocreomycetidae</taxon>
        <taxon>Hypocreales</taxon>
        <taxon>Nectriaceae</taxon>
        <taxon>Fusarium</taxon>
        <taxon>Fusarium decemcellulare species complex</taxon>
    </lineage>
</organism>